<evidence type="ECO:0000313" key="2">
    <source>
        <dbReference type="EMBL" id="MBA2888981.1"/>
    </source>
</evidence>
<evidence type="ECO:0000313" key="3">
    <source>
        <dbReference type="Proteomes" id="UP000530928"/>
    </source>
</evidence>
<feature type="region of interest" description="Disordered" evidence="1">
    <location>
        <begin position="1"/>
        <end position="39"/>
    </location>
</feature>
<evidence type="ECO:0000256" key="1">
    <source>
        <dbReference type="SAM" id="MobiDB-lite"/>
    </source>
</evidence>
<gene>
    <name evidence="2" type="ORF">HNR30_000316</name>
</gene>
<dbReference type="AlphaFoldDB" id="A0A7W0CD55"/>
<comment type="caution">
    <text evidence="2">The sequence shown here is derived from an EMBL/GenBank/DDBJ whole genome shotgun (WGS) entry which is preliminary data.</text>
</comment>
<sequence length="60" mass="6626">MPAPRGPSATTTHRGAGRTPAATRAGERPRTRRGLPDPCATFRDLRRDYCYEVLDSLGRN</sequence>
<dbReference type="EMBL" id="JACDUR010000001">
    <property type="protein sequence ID" value="MBA2888981.1"/>
    <property type="molecule type" value="Genomic_DNA"/>
</dbReference>
<reference evidence="2 3" key="1">
    <citation type="submission" date="2020-07" db="EMBL/GenBank/DDBJ databases">
        <title>Genomic Encyclopedia of Type Strains, Phase IV (KMG-IV): sequencing the most valuable type-strain genomes for metagenomic binning, comparative biology and taxonomic classification.</title>
        <authorList>
            <person name="Goeker M."/>
        </authorList>
    </citation>
    <scope>NUCLEOTIDE SEQUENCE [LARGE SCALE GENOMIC DNA]</scope>
    <source>
        <strain evidence="2 3">DSM 45533</strain>
    </source>
</reference>
<dbReference type="RefSeq" id="WP_181607671.1">
    <property type="nucleotide sequence ID" value="NZ_BAABAM010000001.1"/>
</dbReference>
<feature type="compositionally biased region" description="Low complexity" evidence="1">
    <location>
        <begin position="9"/>
        <end position="24"/>
    </location>
</feature>
<keyword evidence="3" id="KW-1185">Reference proteome</keyword>
<proteinExistence type="predicted"/>
<dbReference type="Proteomes" id="UP000530928">
    <property type="component" value="Unassembled WGS sequence"/>
</dbReference>
<organism evidence="2 3">
    <name type="scientific">Nonomuraea soli</name>
    <dbReference type="NCBI Taxonomy" id="1032476"/>
    <lineage>
        <taxon>Bacteria</taxon>
        <taxon>Bacillati</taxon>
        <taxon>Actinomycetota</taxon>
        <taxon>Actinomycetes</taxon>
        <taxon>Streptosporangiales</taxon>
        <taxon>Streptosporangiaceae</taxon>
        <taxon>Nonomuraea</taxon>
    </lineage>
</organism>
<accession>A0A7W0CD55</accession>
<name>A0A7W0CD55_9ACTN</name>
<protein>
    <submittedName>
        <fullName evidence="2">Uncharacterized protein</fullName>
    </submittedName>
</protein>